<proteinExistence type="predicted"/>
<dbReference type="InterPro" id="IPR058548">
    <property type="entry name" value="MlaB-like_STAS"/>
</dbReference>
<dbReference type="Pfam" id="PF13466">
    <property type="entry name" value="STAS_2"/>
    <property type="match status" value="1"/>
</dbReference>
<dbReference type="PROSITE" id="PS50801">
    <property type="entry name" value="STAS"/>
    <property type="match status" value="1"/>
</dbReference>
<dbReference type="Proteomes" id="UP000184111">
    <property type="component" value="Unassembled WGS sequence"/>
</dbReference>
<dbReference type="AlphaFoldDB" id="A0A1M7QAM1"/>
<dbReference type="STRING" id="310782.SAMN05216499_13155"/>
<sequence>MMSAPDSGEARVLLDLRRLADRPGLSATGEVSLSTRPAWQSALEEMLVQGSDIYLDLSGLSFVDVGGAGALARAAQRLPAPGRIVLSGPPASLRRTLDLFWPDLEAIEVTK</sequence>
<evidence type="ECO:0000313" key="2">
    <source>
        <dbReference type="EMBL" id="SHN27745.1"/>
    </source>
</evidence>
<name>A0A1M7QAM1_9ACTN</name>
<organism evidence="2 3">
    <name type="scientific">Actinacidiphila paucisporea</name>
    <dbReference type="NCBI Taxonomy" id="310782"/>
    <lineage>
        <taxon>Bacteria</taxon>
        <taxon>Bacillati</taxon>
        <taxon>Actinomycetota</taxon>
        <taxon>Actinomycetes</taxon>
        <taxon>Kitasatosporales</taxon>
        <taxon>Streptomycetaceae</taxon>
        <taxon>Actinacidiphila</taxon>
    </lineage>
</organism>
<reference evidence="2 3" key="1">
    <citation type="submission" date="2016-11" db="EMBL/GenBank/DDBJ databases">
        <authorList>
            <person name="Jaros S."/>
            <person name="Januszkiewicz K."/>
            <person name="Wedrychowicz H."/>
        </authorList>
    </citation>
    <scope>NUCLEOTIDE SEQUENCE [LARGE SCALE GENOMIC DNA]</scope>
    <source>
        <strain evidence="2 3">CGMCC 4.2025</strain>
    </source>
</reference>
<accession>A0A1M7QAM1</accession>
<dbReference type="SUPFAM" id="SSF52091">
    <property type="entry name" value="SpoIIaa-like"/>
    <property type="match status" value="1"/>
</dbReference>
<protein>
    <submittedName>
        <fullName evidence="2">Anti-anti-sigma factor</fullName>
    </submittedName>
</protein>
<dbReference type="Gene3D" id="3.30.750.24">
    <property type="entry name" value="STAS domain"/>
    <property type="match status" value="1"/>
</dbReference>
<evidence type="ECO:0000313" key="3">
    <source>
        <dbReference type="Proteomes" id="UP000184111"/>
    </source>
</evidence>
<dbReference type="InterPro" id="IPR036513">
    <property type="entry name" value="STAS_dom_sf"/>
</dbReference>
<gene>
    <name evidence="2" type="ORF">SAMN05216499_13155</name>
</gene>
<dbReference type="RefSeq" id="WP_235002637.1">
    <property type="nucleotide sequence ID" value="NZ_FRBI01000031.1"/>
</dbReference>
<dbReference type="EMBL" id="FRBI01000031">
    <property type="protein sequence ID" value="SHN27745.1"/>
    <property type="molecule type" value="Genomic_DNA"/>
</dbReference>
<evidence type="ECO:0000259" key="1">
    <source>
        <dbReference type="PROSITE" id="PS50801"/>
    </source>
</evidence>
<dbReference type="InterPro" id="IPR002645">
    <property type="entry name" value="STAS_dom"/>
</dbReference>
<feature type="domain" description="STAS" evidence="1">
    <location>
        <begin position="25"/>
        <end position="98"/>
    </location>
</feature>
<keyword evidence="3" id="KW-1185">Reference proteome</keyword>